<gene>
    <name evidence="1" type="ORF">MNBD_NITROSPINAE05-270</name>
</gene>
<accession>A0A3B1CY50</accession>
<reference evidence="1" key="1">
    <citation type="submission" date="2018-06" db="EMBL/GenBank/DDBJ databases">
        <authorList>
            <person name="Zhirakovskaya E."/>
        </authorList>
    </citation>
    <scope>NUCLEOTIDE SEQUENCE</scope>
</reference>
<dbReference type="EMBL" id="UOGG01000069">
    <property type="protein sequence ID" value="VAX28818.1"/>
    <property type="molecule type" value="Genomic_DNA"/>
</dbReference>
<evidence type="ECO:0000313" key="1">
    <source>
        <dbReference type="EMBL" id="VAX28818.1"/>
    </source>
</evidence>
<evidence type="ECO:0008006" key="2">
    <source>
        <dbReference type="Google" id="ProtNLM"/>
    </source>
</evidence>
<dbReference type="Gene3D" id="1.10.4080.10">
    <property type="entry name" value="ADP-ribosylation/Crystallin J1"/>
    <property type="match status" value="1"/>
</dbReference>
<protein>
    <recommendedName>
        <fullName evidence="2">ADP-ribosylglycohydrolase</fullName>
    </recommendedName>
</protein>
<dbReference type="SUPFAM" id="SSF101478">
    <property type="entry name" value="ADP-ribosylglycohydrolase"/>
    <property type="match status" value="1"/>
</dbReference>
<organism evidence="1">
    <name type="scientific">hydrothermal vent metagenome</name>
    <dbReference type="NCBI Taxonomy" id="652676"/>
    <lineage>
        <taxon>unclassified sequences</taxon>
        <taxon>metagenomes</taxon>
        <taxon>ecological metagenomes</taxon>
    </lineage>
</organism>
<sequence length="26" mass="2714">MNSSQDKILGSWFGMAVGDALGMAVK</sequence>
<feature type="non-terminal residue" evidence="1">
    <location>
        <position position="26"/>
    </location>
</feature>
<proteinExistence type="predicted"/>
<dbReference type="InterPro" id="IPR036705">
    <property type="entry name" value="Ribosyl_crysJ1_sf"/>
</dbReference>
<name>A0A3B1CY50_9ZZZZ</name>
<dbReference type="AlphaFoldDB" id="A0A3B1CY50"/>